<comment type="caution">
    <text evidence="4">The sequence shown here is derived from an EMBL/GenBank/DDBJ whole genome shotgun (WGS) entry which is preliminary data.</text>
</comment>
<dbReference type="Proteomes" id="UP000886721">
    <property type="component" value="Unassembled WGS sequence"/>
</dbReference>
<dbReference type="SUPFAM" id="SSF55031">
    <property type="entry name" value="Bacterial exopeptidase dimerisation domain"/>
    <property type="match status" value="1"/>
</dbReference>
<dbReference type="NCBIfam" id="TIGR01891">
    <property type="entry name" value="amidohydrolases"/>
    <property type="match status" value="1"/>
</dbReference>
<comment type="cofactor">
    <cofactor evidence="2">
        <name>Mn(2+)</name>
        <dbReference type="ChEBI" id="CHEBI:29035"/>
    </cofactor>
    <text evidence="2">The Mn(2+) ion enhances activity.</text>
</comment>
<organism evidence="4 5">
    <name type="scientific">Candidatus Anaerostipes excrementavium</name>
    <dbReference type="NCBI Taxonomy" id="2838463"/>
    <lineage>
        <taxon>Bacteria</taxon>
        <taxon>Bacillati</taxon>
        <taxon>Bacillota</taxon>
        <taxon>Clostridia</taxon>
        <taxon>Lachnospirales</taxon>
        <taxon>Lachnospiraceae</taxon>
        <taxon>Anaerostipes</taxon>
    </lineage>
</organism>
<dbReference type="InterPro" id="IPR002933">
    <property type="entry name" value="Peptidase_M20"/>
</dbReference>
<evidence type="ECO:0000256" key="1">
    <source>
        <dbReference type="ARBA" id="ARBA00022801"/>
    </source>
</evidence>
<dbReference type="FunFam" id="3.30.70.360:FF:000001">
    <property type="entry name" value="N-acetyldiaminopimelate deacetylase"/>
    <property type="match status" value="1"/>
</dbReference>
<reference evidence="4" key="2">
    <citation type="submission" date="2021-04" db="EMBL/GenBank/DDBJ databases">
        <authorList>
            <person name="Gilroy R."/>
        </authorList>
    </citation>
    <scope>NUCLEOTIDE SEQUENCE</scope>
    <source>
        <strain evidence="4">CHK191-13928</strain>
    </source>
</reference>
<dbReference type="GO" id="GO:0019877">
    <property type="term" value="P:diaminopimelate biosynthetic process"/>
    <property type="evidence" value="ECO:0007669"/>
    <property type="project" value="UniProtKB-ARBA"/>
</dbReference>
<gene>
    <name evidence="4" type="ORF">H9735_09225</name>
</gene>
<feature type="binding site" evidence="2">
    <location>
        <position position="98"/>
    </location>
    <ligand>
        <name>Mn(2+)</name>
        <dbReference type="ChEBI" id="CHEBI:29035"/>
        <label>2</label>
    </ligand>
</feature>
<feature type="domain" description="Peptidase M20 dimerisation" evidence="3">
    <location>
        <begin position="181"/>
        <end position="276"/>
    </location>
</feature>
<feature type="binding site" evidence="2">
    <location>
        <position position="158"/>
    </location>
    <ligand>
        <name>Mn(2+)</name>
        <dbReference type="ChEBI" id="CHEBI:29035"/>
        <label>2</label>
    </ligand>
</feature>
<reference evidence="4" key="1">
    <citation type="journal article" date="2021" name="PeerJ">
        <title>Extensive microbial diversity within the chicken gut microbiome revealed by metagenomics and culture.</title>
        <authorList>
            <person name="Gilroy R."/>
            <person name="Ravi A."/>
            <person name="Getino M."/>
            <person name="Pursley I."/>
            <person name="Horton D.L."/>
            <person name="Alikhan N.F."/>
            <person name="Baker D."/>
            <person name="Gharbi K."/>
            <person name="Hall N."/>
            <person name="Watson M."/>
            <person name="Adriaenssens E.M."/>
            <person name="Foster-Nyarko E."/>
            <person name="Jarju S."/>
            <person name="Secka A."/>
            <person name="Antonio M."/>
            <person name="Oren A."/>
            <person name="Chaudhuri R.R."/>
            <person name="La Ragione R."/>
            <person name="Hildebrand F."/>
            <person name="Pallen M.J."/>
        </authorList>
    </citation>
    <scope>NUCLEOTIDE SEQUENCE</scope>
    <source>
        <strain evidence="4">CHK191-13928</strain>
    </source>
</reference>
<feature type="binding site" evidence="2">
    <location>
        <position position="100"/>
    </location>
    <ligand>
        <name>Mn(2+)</name>
        <dbReference type="ChEBI" id="CHEBI:29035"/>
        <label>2</label>
    </ligand>
</feature>
<dbReference type="Pfam" id="PF01546">
    <property type="entry name" value="Peptidase_M20"/>
    <property type="match status" value="1"/>
</dbReference>
<dbReference type="InterPro" id="IPR036264">
    <property type="entry name" value="Bact_exopeptidase_dim_dom"/>
</dbReference>
<dbReference type="Gene3D" id="3.30.70.360">
    <property type="match status" value="1"/>
</dbReference>
<feature type="binding site" evidence="2">
    <location>
        <position position="353"/>
    </location>
    <ligand>
        <name>Mn(2+)</name>
        <dbReference type="ChEBI" id="CHEBI:29035"/>
        <label>2</label>
    </ligand>
</feature>
<dbReference type="AlphaFoldDB" id="A0A9D2BAJ3"/>
<keyword evidence="1" id="KW-0378">Hydrolase</keyword>
<accession>A0A9D2BAJ3</accession>
<dbReference type="EMBL" id="DXEM01000031">
    <property type="protein sequence ID" value="HIX68279.1"/>
    <property type="molecule type" value="Genomic_DNA"/>
</dbReference>
<dbReference type="InterPro" id="IPR017439">
    <property type="entry name" value="Amidohydrolase"/>
</dbReference>
<evidence type="ECO:0000259" key="3">
    <source>
        <dbReference type="Pfam" id="PF07687"/>
    </source>
</evidence>
<name>A0A9D2BAJ3_9FIRM</name>
<sequence length="377" mass="41764">MDIRKEAEQIEEEVIQFRRDLHQYPELSGHEVMTTEYIREHLEKWEISYRLLEPTGVIGVIGSGRKTIALRADIDALKIREETDLPFQSQNTECMHACAHDGHTAILLAAAKILKEHEKELDRRIMLVFQPAEETAQGAADVIGTGILDQSDRIFGLHIFSGIEKGKISLEAGPRMASTNWFSIRIAGKSGHAGKPHECVDAGIAAAALVMNLQTLISRNIDPLDDAVLTIGRLEAGTARNVIAGEAVLEGTVRTFSKEVEEQIRERMEEMVEATASMYRVETSLDFQQASHPALKNDQTAVAEAMRKAGEVFKEKDFIHVPPMMLGEDFANYLGELTGCFAFIGGGGKYPNHHSCFDFDEDVLVQGVKLMLVFGLS</sequence>
<evidence type="ECO:0000256" key="2">
    <source>
        <dbReference type="PIRSR" id="PIRSR005962-1"/>
    </source>
</evidence>
<dbReference type="PANTHER" id="PTHR11014">
    <property type="entry name" value="PEPTIDASE M20 FAMILY MEMBER"/>
    <property type="match status" value="1"/>
</dbReference>
<dbReference type="InterPro" id="IPR011650">
    <property type="entry name" value="Peptidase_M20_dimer"/>
</dbReference>
<dbReference type="Pfam" id="PF07687">
    <property type="entry name" value="M20_dimer"/>
    <property type="match status" value="1"/>
</dbReference>
<proteinExistence type="predicted"/>
<evidence type="ECO:0000313" key="4">
    <source>
        <dbReference type="EMBL" id="HIX68279.1"/>
    </source>
</evidence>
<dbReference type="Gene3D" id="3.40.630.10">
    <property type="entry name" value="Zn peptidases"/>
    <property type="match status" value="1"/>
</dbReference>
<dbReference type="SUPFAM" id="SSF53187">
    <property type="entry name" value="Zn-dependent exopeptidases"/>
    <property type="match status" value="1"/>
</dbReference>
<dbReference type="GO" id="GO:0050118">
    <property type="term" value="F:N-acetyldiaminopimelate deacetylase activity"/>
    <property type="evidence" value="ECO:0007669"/>
    <property type="project" value="UniProtKB-ARBA"/>
</dbReference>
<keyword evidence="2" id="KW-0464">Manganese</keyword>
<feature type="binding site" evidence="2">
    <location>
        <position position="134"/>
    </location>
    <ligand>
        <name>Mn(2+)</name>
        <dbReference type="ChEBI" id="CHEBI:29035"/>
        <label>2</label>
    </ligand>
</feature>
<protein>
    <submittedName>
        <fullName evidence="4">Amidohydrolase</fullName>
    </submittedName>
</protein>
<dbReference type="PANTHER" id="PTHR11014:SF63">
    <property type="entry name" value="METALLOPEPTIDASE, PUTATIVE (AFU_ORTHOLOGUE AFUA_6G09600)-RELATED"/>
    <property type="match status" value="1"/>
</dbReference>
<dbReference type="GO" id="GO:0046872">
    <property type="term" value="F:metal ion binding"/>
    <property type="evidence" value="ECO:0007669"/>
    <property type="project" value="UniProtKB-KW"/>
</dbReference>
<evidence type="ECO:0000313" key="5">
    <source>
        <dbReference type="Proteomes" id="UP000886721"/>
    </source>
</evidence>
<dbReference type="PIRSF" id="PIRSF005962">
    <property type="entry name" value="Pept_M20D_amidohydro"/>
    <property type="match status" value="1"/>
</dbReference>
<keyword evidence="2" id="KW-0479">Metal-binding</keyword>